<dbReference type="GO" id="GO:0051075">
    <property type="term" value="F:S-adenosylmethionine:tRNA ribosyltransferase-isomerase activity"/>
    <property type="evidence" value="ECO:0007669"/>
    <property type="project" value="TreeGrafter"/>
</dbReference>
<dbReference type="GO" id="GO:0005737">
    <property type="term" value="C:cytoplasm"/>
    <property type="evidence" value="ECO:0007669"/>
    <property type="project" value="UniProtKB-SubCell"/>
</dbReference>
<dbReference type="Gene3D" id="2.40.10.240">
    <property type="entry name" value="QueA-like"/>
    <property type="match status" value="1"/>
</dbReference>
<dbReference type="AlphaFoldDB" id="A0A381TAA8"/>
<dbReference type="FunFam" id="3.40.1780.10:FF:000001">
    <property type="entry name" value="S-adenosylmethionine:tRNA ribosyltransferase-isomerase"/>
    <property type="match status" value="1"/>
</dbReference>
<keyword evidence="3" id="KW-0963">Cytoplasm</keyword>
<sequence>MKLADYNFNLPEKLIAQKPNKKRISSKLLHVKGHVVKDRVFSELPELLKKNDLLIVNDTKVMPSRLFGKKITGGKVEILIERILDTAIALIQTKSSKRPLLGDIILLENEVSIEIIGIEQDFLRVKFSKDINCVLDEIGHVPLPPYISRLPNMNDKKRYQTVYAKKSGAVAAPTAGLHFSKSLLNAIQNKGIRIGAITLHVGSGTFMPLREEQLKTKKLHKEQTVVGENLCREIEHTLSIGGRIIAVGTTVARALETAALSGRIKPFAGDTDIFIYPGFQFRIVDAMITNFHLPKSSLIILVSAFIGREEVLQAYQHAVNQHYQFYSYGDAMFLERSNSKRCK</sequence>
<evidence type="ECO:0000256" key="5">
    <source>
        <dbReference type="ARBA" id="ARBA00022691"/>
    </source>
</evidence>
<dbReference type="NCBIfam" id="TIGR00113">
    <property type="entry name" value="queA"/>
    <property type="match status" value="1"/>
</dbReference>
<keyword evidence="5" id="KW-0949">S-adenosyl-L-methionine</keyword>
<reference evidence="7" key="1">
    <citation type="submission" date="2018-05" db="EMBL/GenBank/DDBJ databases">
        <authorList>
            <person name="Lanie J.A."/>
            <person name="Ng W.-L."/>
            <person name="Kazmierczak K.M."/>
            <person name="Andrzejewski T.M."/>
            <person name="Davidsen T.M."/>
            <person name="Wayne K.J."/>
            <person name="Tettelin H."/>
            <person name="Glass J.I."/>
            <person name="Rusch D."/>
            <person name="Podicherti R."/>
            <person name="Tsui H.-C.T."/>
            <person name="Winkler M.E."/>
        </authorList>
    </citation>
    <scope>NUCLEOTIDE SEQUENCE</scope>
</reference>
<evidence type="ECO:0000256" key="4">
    <source>
        <dbReference type="ARBA" id="ARBA00022679"/>
    </source>
</evidence>
<gene>
    <name evidence="7" type="ORF">METZ01_LOCUS65939</name>
</gene>
<dbReference type="SUPFAM" id="SSF111337">
    <property type="entry name" value="QueA-like"/>
    <property type="match status" value="1"/>
</dbReference>
<name>A0A381TAA8_9ZZZZ</name>
<proteinExistence type="inferred from homology"/>
<evidence type="ECO:0000256" key="2">
    <source>
        <dbReference type="ARBA" id="ARBA00011245"/>
    </source>
</evidence>
<dbReference type="Pfam" id="PF02547">
    <property type="entry name" value="Queuosine_synth"/>
    <property type="match status" value="1"/>
</dbReference>
<dbReference type="NCBIfam" id="NF001140">
    <property type="entry name" value="PRK00147.1"/>
    <property type="match status" value="1"/>
</dbReference>
<protein>
    <recommendedName>
        <fullName evidence="8">S-adenosylmethionine:tRNA ribosyltransferase-isomerase</fullName>
    </recommendedName>
</protein>
<dbReference type="InterPro" id="IPR042119">
    <property type="entry name" value="QueA_dom2"/>
</dbReference>
<dbReference type="InterPro" id="IPR042118">
    <property type="entry name" value="QueA_dom1"/>
</dbReference>
<dbReference type="Gene3D" id="3.40.1780.10">
    <property type="entry name" value="QueA-like"/>
    <property type="match status" value="1"/>
</dbReference>
<accession>A0A381TAA8</accession>
<dbReference type="EMBL" id="UINC01004268">
    <property type="protein sequence ID" value="SVA13085.1"/>
    <property type="molecule type" value="Genomic_DNA"/>
</dbReference>
<dbReference type="GO" id="GO:0008616">
    <property type="term" value="P:tRNA queuosine(34) biosynthetic process"/>
    <property type="evidence" value="ECO:0007669"/>
    <property type="project" value="UniProtKB-KW"/>
</dbReference>
<evidence type="ECO:0000256" key="1">
    <source>
        <dbReference type="ARBA" id="ARBA00004496"/>
    </source>
</evidence>
<dbReference type="InterPro" id="IPR036100">
    <property type="entry name" value="QueA_sf"/>
</dbReference>
<dbReference type="InterPro" id="IPR003699">
    <property type="entry name" value="QueA"/>
</dbReference>
<organism evidence="7">
    <name type="scientific">marine metagenome</name>
    <dbReference type="NCBI Taxonomy" id="408172"/>
    <lineage>
        <taxon>unclassified sequences</taxon>
        <taxon>metagenomes</taxon>
        <taxon>ecological metagenomes</taxon>
    </lineage>
</organism>
<dbReference type="PANTHER" id="PTHR30307:SF0">
    <property type="entry name" value="S-ADENOSYLMETHIONINE:TRNA RIBOSYLTRANSFERASE-ISOMERASE"/>
    <property type="match status" value="1"/>
</dbReference>
<evidence type="ECO:0000256" key="3">
    <source>
        <dbReference type="ARBA" id="ARBA00022490"/>
    </source>
</evidence>
<comment type="subunit">
    <text evidence="2">Monomer.</text>
</comment>
<evidence type="ECO:0000256" key="6">
    <source>
        <dbReference type="ARBA" id="ARBA00022785"/>
    </source>
</evidence>
<keyword evidence="6" id="KW-0671">Queuosine biosynthesis</keyword>
<evidence type="ECO:0008006" key="8">
    <source>
        <dbReference type="Google" id="ProtNLM"/>
    </source>
</evidence>
<keyword evidence="4" id="KW-0808">Transferase</keyword>
<dbReference type="HAMAP" id="MF_00113">
    <property type="entry name" value="QueA"/>
    <property type="match status" value="1"/>
</dbReference>
<comment type="subcellular location">
    <subcellularLocation>
        <location evidence="1">Cytoplasm</location>
    </subcellularLocation>
</comment>
<evidence type="ECO:0000313" key="7">
    <source>
        <dbReference type="EMBL" id="SVA13085.1"/>
    </source>
</evidence>
<dbReference type="PANTHER" id="PTHR30307">
    <property type="entry name" value="S-ADENOSYLMETHIONINE:TRNA RIBOSYLTRANSFERASE-ISOMERASE"/>
    <property type="match status" value="1"/>
</dbReference>